<evidence type="ECO:0000313" key="1">
    <source>
        <dbReference type="EMBL" id="MCU9614579.1"/>
    </source>
</evidence>
<evidence type="ECO:0000313" key="2">
    <source>
        <dbReference type="Proteomes" id="UP001209318"/>
    </source>
</evidence>
<dbReference type="InterPro" id="IPR029063">
    <property type="entry name" value="SAM-dependent_MTases_sf"/>
</dbReference>
<dbReference type="Proteomes" id="UP001209318">
    <property type="component" value="Unassembled WGS sequence"/>
</dbReference>
<organism evidence="1 2">
    <name type="scientific">Perspicuibacillus lycopersici</name>
    <dbReference type="NCBI Taxonomy" id="1325689"/>
    <lineage>
        <taxon>Bacteria</taxon>
        <taxon>Bacillati</taxon>
        <taxon>Bacillota</taxon>
        <taxon>Bacilli</taxon>
        <taxon>Bacillales</taxon>
        <taxon>Bacillaceae</taxon>
        <taxon>Perspicuibacillus</taxon>
    </lineage>
</organism>
<dbReference type="SUPFAM" id="SSF53335">
    <property type="entry name" value="S-adenosyl-L-methionine-dependent methyltransferases"/>
    <property type="match status" value="1"/>
</dbReference>
<comment type="caution">
    <text evidence="1">The sequence shown here is derived from an EMBL/GenBank/DDBJ whole genome shotgun (WGS) entry which is preliminary data.</text>
</comment>
<dbReference type="PANTHER" id="PTHR36112:SF1">
    <property type="entry name" value="RIBOSOMAL RNA SMALL SUBUNIT METHYLTRANSFERASE J"/>
    <property type="match status" value="1"/>
</dbReference>
<name>A0AAE3IX85_9BACI</name>
<dbReference type="RefSeq" id="WP_263073874.1">
    <property type="nucleotide sequence ID" value="NZ_JAOUSF010000004.1"/>
</dbReference>
<protein>
    <submittedName>
        <fullName evidence="1">Class I SAM-dependent methyltransferase</fullName>
    </submittedName>
</protein>
<keyword evidence="2" id="KW-1185">Reference proteome</keyword>
<dbReference type="Pfam" id="PF04445">
    <property type="entry name" value="SAM_MT"/>
    <property type="match status" value="1"/>
</dbReference>
<dbReference type="GO" id="GO:0008990">
    <property type="term" value="F:rRNA (guanine-N2-)-methyltransferase activity"/>
    <property type="evidence" value="ECO:0007669"/>
    <property type="project" value="InterPro"/>
</dbReference>
<gene>
    <name evidence="1" type="ORF">OEV98_13625</name>
</gene>
<dbReference type="InterPro" id="IPR007536">
    <property type="entry name" value="16SrRNA_methylTrfase_J"/>
</dbReference>
<dbReference type="EMBL" id="JAOUSF010000004">
    <property type="protein sequence ID" value="MCU9614579.1"/>
    <property type="molecule type" value="Genomic_DNA"/>
</dbReference>
<reference evidence="1" key="1">
    <citation type="submission" date="2022-10" db="EMBL/GenBank/DDBJ databases">
        <title>Description of Fervidibacillus gen. nov. in the family Fervidibacillaceae fam. nov. with two species, Fervidibacillus albus sp. nov., and Fervidibacillus halotolerans sp. nov., isolated from tidal flat sediments.</title>
        <authorList>
            <person name="Kwon K.K."/>
            <person name="Yang S.-H."/>
        </authorList>
    </citation>
    <scope>NUCLEOTIDE SEQUENCE</scope>
    <source>
        <strain evidence="1">JCM 19140</strain>
    </source>
</reference>
<keyword evidence="1" id="KW-0489">Methyltransferase</keyword>
<keyword evidence="1" id="KW-0808">Transferase</keyword>
<dbReference type="PANTHER" id="PTHR36112">
    <property type="entry name" value="RIBOSOMAL RNA SMALL SUBUNIT METHYLTRANSFERASE J"/>
    <property type="match status" value="1"/>
</dbReference>
<dbReference type="Gene3D" id="3.40.50.150">
    <property type="entry name" value="Vaccinia Virus protein VP39"/>
    <property type="match status" value="1"/>
</dbReference>
<sequence length="259" mass="28753">MIVTTAGRATSELVTKAKVVAEKYHLVYRVRNGVSVDAMKQQYHDDIVVVGKEQLFIAPKNSDKKLFFHPNMAMVRAKRIFNGNTDPLIEAARLKEGMSFLDCTLGLASDSIMASLAVGESGTVCGIEGNPLLFLLVTEGLTTCVSGNQYLDQAMRKIKTVNGDHFSYLLQAETNSFDVVYLDPMFHSTIPTSNGIQSIRGEALFTDVTTELIAEAKRVARKRVILKDHWTSTRFATLGFQQLKRKSSLFHYGVIEVKV</sequence>
<accession>A0AAE3IX85</accession>
<dbReference type="AlphaFoldDB" id="A0AAE3IX85"/>
<proteinExistence type="predicted"/>